<evidence type="ECO:0000256" key="1">
    <source>
        <dbReference type="ARBA" id="ARBA00022722"/>
    </source>
</evidence>
<dbReference type="Proteomes" id="UP000591948">
    <property type="component" value="Unassembled WGS sequence"/>
</dbReference>
<dbReference type="EMBL" id="BLRW01000251">
    <property type="protein sequence ID" value="GFP23918.1"/>
    <property type="molecule type" value="Genomic_DNA"/>
</dbReference>
<evidence type="ECO:0000256" key="3">
    <source>
        <dbReference type="ARBA" id="ARBA00022801"/>
    </source>
</evidence>
<dbReference type="InterPro" id="IPR002716">
    <property type="entry name" value="PIN_dom"/>
</dbReference>
<evidence type="ECO:0000313" key="16">
    <source>
        <dbReference type="Proteomes" id="UP000585609"/>
    </source>
</evidence>
<dbReference type="GO" id="GO:0016787">
    <property type="term" value="F:hydrolase activity"/>
    <property type="evidence" value="ECO:0007669"/>
    <property type="project" value="UniProtKB-KW"/>
</dbReference>
<evidence type="ECO:0000313" key="11">
    <source>
        <dbReference type="EMBL" id="GFP38738.1"/>
    </source>
</evidence>
<dbReference type="Pfam" id="PF01850">
    <property type="entry name" value="PIN"/>
    <property type="match status" value="1"/>
</dbReference>
<dbReference type="GO" id="GO:0046872">
    <property type="term" value="F:metal ion binding"/>
    <property type="evidence" value="ECO:0007669"/>
    <property type="project" value="UniProtKB-KW"/>
</dbReference>
<evidence type="ECO:0000313" key="7">
    <source>
        <dbReference type="EMBL" id="GFP23918.1"/>
    </source>
</evidence>
<dbReference type="InterPro" id="IPR029060">
    <property type="entry name" value="PIN-like_dom_sf"/>
</dbReference>
<dbReference type="EMBL" id="BLSC01000008">
    <property type="protein sequence ID" value="GFP36528.1"/>
    <property type="molecule type" value="Genomic_DNA"/>
</dbReference>
<dbReference type="EMBL" id="BLRV01000080">
    <property type="protein sequence ID" value="GFP21670.1"/>
    <property type="molecule type" value="Genomic_DNA"/>
</dbReference>
<evidence type="ECO:0000313" key="13">
    <source>
        <dbReference type="Proteomes" id="UP000569018"/>
    </source>
</evidence>
<sequence>MRFDELPPGEAVFIDANIFVYHFTGISEECSRFLKRCEAGELRGVTTVNVILEVLHRLLMIEAVTKGLVSQGNVARKLKEKPDVVGQLKDYYTNTDKIGKMGVEIESLTYDVVQAGQEIREKYGLLVNDSLIAAFVMTRGLKNLATNDGDFKRVRGLSVFMPEDVPA</sequence>
<keyword evidence="4" id="KW-0460">Magnesium</keyword>
<dbReference type="PANTHER" id="PTHR39677">
    <property type="entry name" value="RIBONUCLEASE VAPC6"/>
    <property type="match status" value="1"/>
</dbReference>
<evidence type="ECO:0000313" key="14">
    <source>
        <dbReference type="Proteomes" id="UP000576480"/>
    </source>
</evidence>
<dbReference type="PANTHER" id="PTHR39677:SF4">
    <property type="entry name" value="RIBONUCLEASE VAPC6"/>
    <property type="match status" value="1"/>
</dbReference>
<dbReference type="Gene3D" id="3.40.50.1010">
    <property type="entry name" value="5'-nuclease"/>
    <property type="match status" value="1"/>
</dbReference>
<evidence type="ECO:0000256" key="4">
    <source>
        <dbReference type="ARBA" id="ARBA00022842"/>
    </source>
</evidence>
<keyword evidence="3" id="KW-0378">Hydrolase</keyword>
<dbReference type="Proteomes" id="UP000576480">
    <property type="component" value="Unassembled WGS sequence"/>
</dbReference>
<dbReference type="Proteomes" id="UP000580051">
    <property type="component" value="Unassembled WGS sequence"/>
</dbReference>
<evidence type="ECO:0000313" key="17">
    <source>
        <dbReference type="Proteomes" id="UP000591948"/>
    </source>
</evidence>
<dbReference type="SUPFAM" id="SSF88723">
    <property type="entry name" value="PIN domain-like"/>
    <property type="match status" value="1"/>
</dbReference>
<proteinExistence type="predicted"/>
<dbReference type="EMBL" id="BLSB01000025">
    <property type="protein sequence ID" value="GFP34811.1"/>
    <property type="molecule type" value="Genomic_DNA"/>
</dbReference>
<evidence type="ECO:0000313" key="12">
    <source>
        <dbReference type="Proteomes" id="UP000561271"/>
    </source>
</evidence>
<gene>
    <name evidence="6" type="ORF">HKBW3S06_00897</name>
    <name evidence="7" type="ORF">HKBW3S09_01384</name>
    <name evidence="8" type="ORF">HKBW3S33_00613</name>
    <name evidence="9" type="ORF">HKBW3S43_00603</name>
    <name evidence="10" type="ORF">HKBW3S44_00211</name>
    <name evidence="11" type="ORF">HKBW3S47_00439</name>
</gene>
<accession>A0A6V8P3N2</accession>
<evidence type="ECO:0000313" key="8">
    <source>
        <dbReference type="EMBL" id="GFP27199.1"/>
    </source>
</evidence>
<reference evidence="12 13" key="1">
    <citation type="journal article" date="2020" name="Front. Microbiol.">
        <title>Single-cell genomics of novel Actinobacteria with the Wood-Ljungdahl pathway discovered in a serpentinizing system.</title>
        <authorList>
            <person name="Merino N."/>
            <person name="Kawai M."/>
            <person name="Boyd E.S."/>
            <person name="Colman D.R."/>
            <person name="McGlynn S.E."/>
            <person name="Nealson K.H."/>
            <person name="Kurokawa K."/>
            <person name="Hongoh Y."/>
        </authorList>
    </citation>
    <scope>NUCLEOTIDE SEQUENCE [LARGE SCALE GENOMIC DNA]</scope>
    <source>
        <strain evidence="6 15">S06</strain>
        <strain evidence="7 16">S09_30</strain>
        <strain evidence="8 17">S33</strain>
        <strain evidence="9 14">S43</strain>
        <strain evidence="10 12">S44</strain>
        <strain evidence="11 13">S47</strain>
    </source>
</reference>
<dbReference type="AlphaFoldDB" id="A0A6V8P3N2"/>
<dbReference type="SMART" id="SM00670">
    <property type="entry name" value="PINc"/>
    <property type="match status" value="1"/>
</dbReference>
<protein>
    <recommendedName>
        <fullName evidence="5">PIN domain-containing protein</fullName>
    </recommendedName>
</protein>
<evidence type="ECO:0000313" key="6">
    <source>
        <dbReference type="EMBL" id="GFP21670.1"/>
    </source>
</evidence>
<keyword evidence="2" id="KW-0479">Metal-binding</keyword>
<evidence type="ECO:0000313" key="9">
    <source>
        <dbReference type="EMBL" id="GFP34811.1"/>
    </source>
</evidence>
<evidence type="ECO:0000313" key="15">
    <source>
        <dbReference type="Proteomes" id="UP000580051"/>
    </source>
</evidence>
<dbReference type="Proteomes" id="UP000561271">
    <property type="component" value="Unassembled WGS sequence"/>
</dbReference>
<dbReference type="GO" id="GO:0004518">
    <property type="term" value="F:nuclease activity"/>
    <property type="evidence" value="ECO:0007669"/>
    <property type="project" value="UniProtKB-KW"/>
</dbReference>
<keyword evidence="1" id="KW-0540">Nuclease</keyword>
<comment type="caution">
    <text evidence="8">The sequence shown here is derived from an EMBL/GenBank/DDBJ whole genome shotgun (WGS) entry which is preliminary data.</text>
</comment>
<feature type="domain" description="PIN" evidence="5">
    <location>
        <begin position="10"/>
        <end position="153"/>
    </location>
</feature>
<keyword evidence="17" id="KW-1185">Reference proteome</keyword>
<dbReference type="Proteomes" id="UP000569018">
    <property type="component" value="Unassembled WGS sequence"/>
</dbReference>
<dbReference type="EMBL" id="BLSD01000014">
    <property type="protein sequence ID" value="GFP38738.1"/>
    <property type="molecule type" value="Genomic_DNA"/>
</dbReference>
<dbReference type="Proteomes" id="UP000585609">
    <property type="component" value="Unassembled WGS sequence"/>
</dbReference>
<organism evidence="8 17">
    <name type="scientific">Candidatus Hakubella thermalkaliphila</name>
    <dbReference type="NCBI Taxonomy" id="2754717"/>
    <lineage>
        <taxon>Bacteria</taxon>
        <taxon>Bacillati</taxon>
        <taxon>Actinomycetota</taxon>
        <taxon>Actinomycetota incertae sedis</taxon>
        <taxon>Candidatus Hakubellales</taxon>
        <taxon>Candidatus Hakubellaceae</taxon>
        <taxon>Candidatus Hakubella</taxon>
    </lineage>
</organism>
<evidence type="ECO:0000259" key="5">
    <source>
        <dbReference type="SMART" id="SM00670"/>
    </source>
</evidence>
<evidence type="ECO:0000313" key="10">
    <source>
        <dbReference type="EMBL" id="GFP36528.1"/>
    </source>
</evidence>
<name>A0A6V8P3N2_9ACTN</name>
<evidence type="ECO:0000256" key="2">
    <source>
        <dbReference type="ARBA" id="ARBA00022723"/>
    </source>
</evidence>
<dbReference type="RefSeq" id="WP_176226777.1">
    <property type="nucleotide sequence ID" value="NZ_BLRV01000080.1"/>
</dbReference>
<dbReference type="EMBL" id="BLRY01000020">
    <property type="protein sequence ID" value="GFP27199.1"/>
    <property type="molecule type" value="Genomic_DNA"/>
</dbReference>